<sequence length="591" mass="65665">MLAAVDFSHRMKTSPALDLGGLACLPAWLPDETFFSLASRYHVLTGNRLAAHTALSLFGEGRRGCSHDFPSRLRQFVHRAADASVSAEDIGLDRTILPFYLPLRSQSEAQQALESLTDEPRGMLKFRLGILTSRFRGHHPLKACVACMASDVAAFGTPYWHRAHQFPGVWLCPKHGQVLKEATIKSTGVERFGWTLPRHEQLRDSIEDGISAEVIAALGKLASLVANWVALPVGTHLSSIILSRTYRSHLSGGCTATFGMQSNRREWAEAYRDAVAPLRVLPELTALPATERQAAGQIERWLLHPRGNTHPLRHLSLIFWLFPDWETFWQRYVEIDSSASGREPPVSTRTAEFDPRSATVLALLGSGRSASASAAEVGVDVSTAIAWAAKAGISVARRPKTLKPDKLSAVIADLRKGADKQTVAQRHGISIQTITRVLRTEVGLRDIWQAARFGKDQKQARSRWSTQIASAPEIGLTALRAKQPAAYAWLYRNDRDWLMAHSLRVRLPRTQGAGGKVDWDSRDTSLSTEVLRVAASIADRMQRDHVELWRLYQAIPELKAKLGALDRLPLTRAAIESVTRRHRRVKAHRLI</sequence>
<comment type="caution">
    <text evidence="3">The sequence shown here is derived from an EMBL/GenBank/DDBJ whole genome shotgun (WGS) entry which is preliminary data.</text>
</comment>
<gene>
    <name evidence="3" type="ORF">J2W25_000883</name>
</gene>
<evidence type="ECO:0000259" key="2">
    <source>
        <dbReference type="Pfam" id="PF15978"/>
    </source>
</evidence>
<dbReference type="InterPro" id="IPR032750">
    <property type="entry name" value="TnsD_C"/>
</dbReference>
<protein>
    <submittedName>
        <fullName evidence="3">Transposase</fullName>
    </submittedName>
</protein>
<dbReference type="RefSeq" id="WP_307635859.1">
    <property type="nucleotide sequence ID" value="NZ_JAUSRR010000002.1"/>
</dbReference>
<dbReference type="Pfam" id="PF15978">
    <property type="entry name" value="TnsD"/>
    <property type="match status" value="1"/>
</dbReference>
<feature type="domain" description="TniQ" evidence="1">
    <location>
        <begin position="26"/>
        <end position="179"/>
    </location>
</feature>
<dbReference type="EMBL" id="JAUSRR010000002">
    <property type="protein sequence ID" value="MDP9921868.1"/>
    <property type="molecule type" value="Genomic_DNA"/>
</dbReference>
<dbReference type="AlphaFoldDB" id="A0AAW8DQQ2"/>
<accession>A0AAW8DQQ2</accession>
<reference evidence="3" key="1">
    <citation type="submission" date="2023-07" db="EMBL/GenBank/DDBJ databases">
        <title>Sorghum-associated microbial communities from plants grown in Nebraska, USA.</title>
        <authorList>
            <person name="Schachtman D."/>
        </authorList>
    </citation>
    <scope>NUCLEOTIDE SEQUENCE</scope>
    <source>
        <strain evidence="3">DS2795</strain>
    </source>
</reference>
<organism evidence="3 4">
    <name type="scientific">Variovorax boronicumulans</name>
    <dbReference type="NCBI Taxonomy" id="436515"/>
    <lineage>
        <taxon>Bacteria</taxon>
        <taxon>Pseudomonadati</taxon>
        <taxon>Pseudomonadota</taxon>
        <taxon>Betaproteobacteria</taxon>
        <taxon>Burkholderiales</taxon>
        <taxon>Comamonadaceae</taxon>
        <taxon>Variovorax</taxon>
    </lineage>
</organism>
<dbReference type="Pfam" id="PF06527">
    <property type="entry name" value="TniQ"/>
    <property type="match status" value="1"/>
</dbReference>
<evidence type="ECO:0000259" key="1">
    <source>
        <dbReference type="Pfam" id="PF06527"/>
    </source>
</evidence>
<dbReference type="InterPro" id="IPR009492">
    <property type="entry name" value="TniQ"/>
</dbReference>
<name>A0AAW8DQQ2_9BURK</name>
<dbReference type="Proteomes" id="UP001244295">
    <property type="component" value="Unassembled WGS sequence"/>
</dbReference>
<proteinExistence type="predicted"/>
<evidence type="ECO:0000313" key="3">
    <source>
        <dbReference type="EMBL" id="MDP9921868.1"/>
    </source>
</evidence>
<evidence type="ECO:0000313" key="4">
    <source>
        <dbReference type="Proteomes" id="UP001244295"/>
    </source>
</evidence>
<feature type="domain" description="Transposon Tn7 transposition protein TnsD C-terminal" evidence="2">
    <location>
        <begin position="367"/>
        <end position="575"/>
    </location>
</feature>